<dbReference type="AlphaFoldDB" id="M1ZCB4"/>
<dbReference type="InParanoid" id="M1ZCB4"/>
<name>M1ZCB4_NITG3</name>
<protein>
    <submittedName>
        <fullName evidence="1">Uncharacterized protein</fullName>
    </submittedName>
</protein>
<gene>
    <name evidence="1" type="ORF">NITGR_520006</name>
</gene>
<accession>M1ZCB4</accession>
<keyword evidence="2" id="KW-1185">Reference proteome</keyword>
<proteinExistence type="predicted"/>
<sequence>MERPVQIELLLTVDEEPHMRAHAVLLVNHPKSKTGEPAVKIVQNLGQRRAFGLDHVPMVRV</sequence>
<comment type="caution">
    <text evidence="1">The sequence shown here is derived from an EMBL/GenBank/DDBJ whole genome shotgun (WGS) entry which is preliminary data.</text>
</comment>
<reference evidence="1 2" key="1">
    <citation type="journal article" date="2013" name="Front. Microbiol.">
        <title>The genome of Nitrospina gracilis illuminates the metabolism and evolution of the major marine nitrite oxidizer.</title>
        <authorList>
            <person name="Luecker S."/>
            <person name="Nowka B."/>
            <person name="Rattei T."/>
            <person name="Spieck E."/>
            <person name="and Daims H."/>
        </authorList>
    </citation>
    <scope>NUCLEOTIDE SEQUENCE [LARGE SCALE GENOMIC DNA]</scope>
    <source>
        <strain evidence="1 2">3/211</strain>
    </source>
</reference>
<evidence type="ECO:0000313" key="1">
    <source>
        <dbReference type="EMBL" id="CCQ90964.1"/>
    </source>
</evidence>
<dbReference type="EMBL" id="CAQJ01000058">
    <property type="protein sequence ID" value="CCQ90964.1"/>
    <property type="molecule type" value="Genomic_DNA"/>
</dbReference>
<organism evidence="1 2">
    <name type="scientific">Nitrospina gracilis (strain 3/211)</name>
    <dbReference type="NCBI Taxonomy" id="1266370"/>
    <lineage>
        <taxon>Bacteria</taxon>
        <taxon>Pseudomonadati</taxon>
        <taxon>Nitrospinota/Tectimicrobiota group</taxon>
        <taxon>Nitrospinota</taxon>
        <taxon>Nitrospinia</taxon>
        <taxon>Nitrospinales</taxon>
        <taxon>Nitrospinaceae</taxon>
        <taxon>Nitrospina</taxon>
    </lineage>
</organism>
<evidence type="ECO:0000313" key="2">
    <source>
        <dbReference type="Proteomes" id="UP000011704"/>
    </source>
</evidence>
<dbReference type="Proteomes" id="UP000011704">
    <property type="component" value="Unassembled WGS sequence"/>
</dbReference>
<dbReference type="HOGENOM" id="CLU_2917961_0_0_0"/>